<organism evidence="1 2">
    <name type="scientific">Merluccius polli</name>
    <name type="common">Benguela hake</name>
    <name type="synonym">Merluccius cadenati</name>
    <dbReference type="NCBI Taxonomy" id="89951"/>
    <lineage>
        <taxon>Eukaryota</taxon>
        <taxon>Metazoa</taxon>
        <taxon>Chordata</taxon>
        <taxon>Craniata</taxon>
        <taxon>Vertebrata</taxon>
        <taxon>Euteleostomi</taxon>
        <taxon>Actinopterygii</taxon>
        <taxon>Neopterygii</taxon>
        <taxon>Teleostei</taxon>
        <taxon>Neoteleostei</taxon>
        <taxon>Acanthomorphata</taxon>
        <taxon>Zeiogadaria</taxon>
        <taxon>Gadariae</taxon>
        <taxon>Gadiformes</taxon>
        <taxon>Gadoidei</taxon>
        <taxon>Merlucciidae</taxon>
        <taxon>Merluccius</taxon>
    </lineage>
</organism>
<reference evidence="1" key="1">
    <citation type="journal article" date="2023" name="Front. Mar. Sci.">
        <title>A new Merluccius polli reference genome to investigate the effects of global change in West African waters.</title>
        <authorList>
            <person name="Mateo J.L."/>
            <person name="Blanco-Fernandez C."/>
            <person name="Garcia-Vazquez E."/>
            <person name="Machado-Schiaffino G."/>
        </authorList>
    </citation>
    <scope>NUCLEOTIDE SEQUENCE</scope>
    <source>
        <strain evidence="1">C29</strain>
        <tissue evidence="1">Fin</tissue>
    </source>
</reference>
<dbReference type="Proteomes" id="UP001174136">
    <property type="component" value="Unassembled WGS sequence"/>
</dbReference>
<dbReference type="EMBL" id="JAOPHQ010004275">
    <property type="protein sequence ID" value="KAK0140003.1"/>
    <property type="molecule type" value="Genomic_DNA"/>
</dbReference>
<comment type="caution">
    <text evidence="1">The sequence shown here is derived from an EMBL/GenBank/DDBJ whole genome shotgun (WGS) entry which is preliminary data.</text>
</comment>
<gene>
    <name evidence="1" type="ORF">N1851_023075</name>
</gene>
<protein>
    <submittedName>
        <fullName evidence="1">Uncharacterized protein</fullName>
    </submittedName>
</protein>
<name>A0AA47MGQ4_MERPO</name>
<keyword evidence="2" id="KW-1185">Reference proteome</keyword>
<proteinExistence type="predicted"/>
<accession>A0AA47MGQ4</accession>
<evidence type="ECO:0000313" key="1">
    <source>
        <dbReference type="EMBL" id="KAK0140003.1"/>
    </source>
</evidence>
<sequence>MRQLLSISMDGPNVNLKFLELLQKEQAEQYGGAYVIVVGSCGLHTDFTMLVKVAMWQLEEVFRTLHFLFHNVPDRKEDLTAVIVNHLSPSLLWGSQYRWIENLPVAEWAVEVLPSLIVYLGTVCTKKLPIPGMVSFDTLEAAHHDPLTMA</sequence>
<dbReference type="AlphaFoldDB" id="A0AA47MGQ4"/>
<evidence type="ECO:0000313" key="2">
    <source>
        <dbReference type="Proteomes" id="UP001174136"/>
    </source>
</evidence>